<dbReference type="EMBL" id="CWQY01000022">
    <property type="protein sequence ID" value="CSD02182.1"/>
    <property type="molecule type" value="Genomic_DNA"/>
</dbReference>
<sequence length="153" mass="17567">MLRTRGIPRRGSNALITLTDQVIIGEIFIARITPNLFTHFFMQIFRKGFRQTIGYRLDHDRIVIITLSFISIGQGSLTNATSYCKRANPITFTALFRSNIVRQTVVGPFRFLSLLTQVVQHMRDLRTRFITVHLNVIAHAGCWKQCTHTTGFQ</sequence>
<evidence type="ECO:0000313" key="4">
    <source>
        <dbReference type="Proteomes" id="UP000044806"/>
    </source>
</evidence>
<dbReference type="AlphaFoldDB" id="A0A656AD76"/>
<organism evidence="2 3">
    <name type="scientific">Vibrio cholerae</name>
    <dbReference type="NCBI Taxonomy" id="666"/>
    <lineage>
        <taxon>Bacteria</taxon>
        <taxon>Pseudomonadati</taxon>
        <taxon>Pseudomonadota</taxon>
        <taxon>Gammaproteobacteria</taxon>
        <taxon>Vibrionales</taxon>
        <taxon>Vibrionaceae</taxon>
        <taxon>Vibrio</taxon>
    </lineage>
</organism>
<proteinExistence type="predicted"/>
<evidence type="ECO:0000313" key="2">
    <source>
        <dbReference type="EMBL" id="CSD02182.1"/>
    </source>
</evidence>
<accession>A0A656AD76</accession>
<evidence type="ECO:0000313" key="1">
    <source>
        <dbReference type="EMBL" id="CSA96101.1"/>
    </source>
</evidence>
<dbReference type="Proteomes" id="UP000044806">
    <property type="component" value="Unassembled WGS sequence"/>
</dbReference>
<dbReference type="EMBL" id="CWOW01000017">
    <property type="protein sequence ID" value="CSA96101.1"/>
    <property type="molecule type" value="Genomic_DNA"/>
</dbReference>
<reference evidence="3 4" key="1">
    <citation type="submission" date="2015-07" db="EMBL/GenBank/DDBJ databases">
        <authorList>
            <consortium name="Pathogen Informatics"/>
        </authorList>
    </citation>
    <scope>NUCLEOTIDE SEQUENCE [LARGE SCALE GENOMIC DNA]</scope>
    <source>
        <strain evidence="2 3">A316</strain>
        <strain evidence="1 4">A51</strain>
    </source>
</reference>
<dbReference type="Proteomes" id="UP000041770">
    <property type="component" value="Unassembled WGS sequence"/>
</dbReference>
<gene>
    <name evidence="1" type="ORF">ERS013165_02899</name>
    <name evidence="2" type="ORF">ERS013200_02929</name>
</gene>
<name>A0A656AD76_VIBCL</name>
<protein>
    <submittedName>
        <fullName evidence="2">Uncharacterized protein</fullName>
    </submittedName>
</protein>
<evidence type="ECO:0000313" key="3">
    <source>
        <dbReference type="Proteomes" id="UP000041770"/>
    </source>
</evidence>